<protein>
    <submittedName>
        <fullName evidence="1">Uncharacterized protein</fullName>
    </submittedName>
</protein>
<organism evidence="1 2">
    <name type="scientific">Gossypium arboreum</name>
    <name type="common">Tree cotton</name>
    <name type="synonym">Gossypium nanking</name>
    <dbReference type="NCBI Taxonomy" id="29729"/>
    <lineage>
        <taxon>Eukaryota</taxon>
        <taxon>Viridiplantae</taxon>
        <taxon>Streptophyta</taxon>
        <taxon>Embryophyta</taxon>
        <taxon>Tracheophyta</taxon>
        <taxon>Spermatophyta</taxon>
        <taxon>Magnoliopsida</taxon>
        <taxon>eudicotyledons</taxon>
        <taxon>Gunneridae</taxon>
        <taxon>Pentapetalae</taxon>
        <taxon>rosids</taxon>
        <taxon>malvids</taxon>
        <taxon>Malvales</taxon>
        <taxon>Malvaceae</taxon>
        <taxon>Malvoideae</taxon>
        <taxon>Gossypium</taxon>
    </lineage>
</organism>
<dbReference type="Proteomes" id="UP001358586">
    <property type="component" value="Chromosome 6"/>
</dbReference>
<sequence>MIIRCGFTVRKVAMYGFEVMEQGKGSKGLCQTMRLLCDDMPLIWPLWDLSKASNCPYLPQLASISSIAPGNLFSSNSHM</sequence>
<reference evidence="1 2" key="1">
    <citation type="submission" date="2023-03" db="EMBL/GenBank/DDBJ databases">
        <title>WGS of Gossypium arboreum.</title>
        <authorList>
            <person name="Yu D."/>
        </authorList>
    </citation>
    <scope>NUCLEOTIDE SEQUENCE [LARGE SCALE GENOMIC DNA]</scope>
    <source>
        <tissue evidence="1">Leaf</tissue>
    </source>
</reference>
<accession>A0ABR0PK67</accession>
<evidence type="ECO:0000313" key="1">
    <source>
        <dbReference type="EMBL" id="KAK5824825.1"/>
    </source>
</evidence>
<dbReference type="EMBL" id="JARKNE010000006">
    <property type="protein sequence ID" value="KAK5824825.1"/>
    <property type="molecule type" value="Genomic_DNA"/>
</dbReference>
<gene>
    <name evidence="1" type="ORF">PVK06_019609</name>
</gene>
<proteinExistence type="predicted"/>
<evidence type="ECO:0000313" key="2">
    <source>
        <dbReference type="Proteomes" id="UP001358586"/>
    </source>
</evidence>
<keyword evidence="2" id="KW-1185">Reference proteome</keyword>
<comment type="caution">
    <text evidence="1">The sequence shown here is derived from an EMBL/GenBank/DDBJ whole genome shotgun (WGS) entry which is preliminary data.</text>
</comment>
<name>A0ABR0PK67_GOSAR</name>